<comment type="similarity">
    <text evidence="1">Belongs to the peptidase S49 family.</text>
</comment>
<dbReference type="CDD" id="cd07022">
    <property type="entry name" value="S49_Sppa_36K_type"/>
    <property type="match status" value="1"/>
</dbReference>
<keyword evidence="5" id="KW-1185">Reference proteome</keyword>
<dbReference type="InterPro" id="IPR002142">
    <property type="entry name" value="Peptidase_S49"/>
</dbReference>
<dbReference type="InterPro" id="IPR029045">
    <property type="entry name" value="ClpP/crotonase-like_dom_sf"/>
</dbReference>
<dbReference type="GO" id="GO:0008233">
    <property type="term" value="F:peptidase activity"/>
    <property type="evidence" value="ECO:0007669"/>
    <property type="project" value="InterPro"/>
</dbReference>
<dbReference type="Pfam" id="PF06074">
    <property type="entry name" value="Portal_Mu"/>
    <property type="match status" value="1"/>
</dbReference>
<dbReference type="Proteomes" id="UP000053825">
    <property type="component" value="Unassembled WGS sequence"/>
</dbReference>
<keyword evidence="2" id="KW-0175">Coiled coil</keyword>
<dbReference type="Pfam" id="PF03864">
    <property type="entry name" value="Phage_cap_E"/>
    <property type="match status" value="1"/>
</dbReference>
<feature type="coiled-coil region" evidence="2">
    <location>
        <begin position="786"/>
        <end position="841"/>
    </location>
</feature>
<accession>A0A0L7QJ26</accession>
<dbReference type="PANTHER" id="PTHR42987:SF4">
    <property type="entry name" value="PROTEASE SOHB-RELATED"/>
    <property type="match status" value="1"/>
</dbReference>
<gene>
    <name evidence="4" type="ORF">WH47_09463</name>
</gene>
<dbReference type="EMBL" id="KQ415586">
    <property type="protein sequence ID" value="KOC58569.1"/>
    <property type="molecule type" value="Genomic_DNA"/>
</dbReference>
<evidence type="ECO:0000259" key="3">
    <source>
        <dbReference type="Pfam" id="PF01343"/>
    </source>
</evidence>
<proteinExistence type="inferred from homology"/>
<dbReference type="SUPFAM" id="SSF52096">
    <property type="entry name" value="ClpP/crotonase"/>
    <property type="match status" value="1"/>
</dbReference>
<sequence length="1387" mass="153910">MAKKTNQSNENKSLDTLSAELGHLGIGYDENYIYELAKEELTFPMSVATYDKMSQDIVIGTALKLTDIIASRTPFYFESFDDKKVNLRRRDFIEECFNDMTHSMKDFIVDCMTAHKYGFAVIEKVFRYRNKEYGSKFDDGLVGIKRLPLRHQSTICGWDFDDSLRELEGVYQKSLAGYVNTFNSLNGFKVTRLSKAIDVANLSDILIPRDRFLHIKADGTGGNPEGKSSLFGCYTSWKKINSLLDTEEVACYKNLNGIPVLKIPSIYMSEDATPEQKRVAQIHKDGVTKLGRGDQTGILLPSDRDDVNGSPYFDFKLESASSSNITAITAVIKNRYEQIYQSLFSDVMILNTGTSGAVKNKADLLNILVEARLNEICDQINNDLIPDIFRRNGWDDTKLPKIKFGKLSDIDMSVFAKAMQQLKATNLVPITPDNLNFISSVFNLPYRFDSNATKEEIDEILRVESEIQSRSGDGYAKGSGNGTSDNGLHNKVFDRPLLVTQQALAPIVDYMINPERGTFKASDDVVKTPIRADFDNDVKYRTAMAEYYNVDLENQIGYLNIEGTLVNRAGQVEACVELTSYESLVSTFQKQVELGIKTCVMSFDSGGGEAYRCFASAMVVRKLADDNDIKLIAYVDGLSASASYAWTSIAHEVIANPQAQVGSIGVVVQLYNDSEYLKNLGVERSFVFAGDNKIPFDKEGKFTEDFISSLQTRVNKTYNSFVTHVSTNRNLTMQQVEGTKAGIFDVDEALSIGLIDKVMELEEFNDYILGNPTNDNLSITTTQMDMDMEKLSLEQLTEKLEAKESEFNTLKANFDELNQKLSDAIVSKETAEKALSDYKEEAIQNARKEKLEGIYGKESAKVGEYLTMFAQLDDTSFEKLTADLSSTRTKEVEQMKEVGHDNQEKTVNVDEKASLAERAKARGNKYKTQGDQGFGWARETVDVTGTKAGIYQIGTLVVLSDDRKKATIPASIDDLTGAKTGTIAILARKNIQSNVIPKGATEEDIRNNFNPDILALTATSLTKKHVVIADGRNGGAIGDAQIGFPEVRYPYGVFSQTGLFEPDYLTTTTAIAQVGENGLGKMTGFTSREERNTYRTAKQKKKAIALAIPHIKIQESVTYEDFAGRVADWSGLTPSGREETVQDATLDRLDRMSLAMTQNIEYLALTATRGVMLAPEDGSEHTNMFDITGFEKRVETLDLTDQTLDIMAWTVKLKETLQKANRVSPVIPVVDIVVSSNDMMKVQSHPSLAVLRANLLVGNGLAGVANASRLLYSQTVLTEHGVSQVLDLQNGVRFITYPATFTRYDGSVVEATEDGKAHTVLRGVSGLYRVAYAPAPYLSQLGKRGTEAFAWRTPIVNDQHFELGVETSPLYYMSQPDLAVEITIKSA</sequence>
<evidence type="ECO:0000313" key="4">
    <source>
        <dbReference type="EMBL" id="KOC58569.1"/>
    </source>
</evidence>
<protein>
    <submittedName>
        <fullName evidence="4">Minor capsid protein C</fullName>
    </submittedName>
</protein>
<evidence type="ECO:0000256" key="1">
    <source>
        <dbReference type="ARBA" id="ARBA00008683"/>
    </source>
</evidence>
<dbReference type="PANTHER" id="PTHR42987">
    <property type="entry name" value="PEPTIDASE S49"/>
    <property type="match status" value="1"/>
</dbReference>
<evidence type="ECO:0000256" key="2">
    <source>
        <dbReference type="SAM" id="Coils"/>
    </source>
</evidence>
<dbReference type="InterPro" id="IPR033855">
    <property type="entry name" value="Protein_C"/>
</dbReference>
<dbReference type="GO" id="GO:0006508">
    <property type="term" value="P:proteolysis"/>
    <property type="evidence" value="ECO:0007669"/>
    <property type="project" value="InterPro"/>
</dbReference>
<evidence type="ECO:0000313" key="5">
    <source>
        <dbReference type="Proteomes" id="UP000053825"/>
    </source>
</evidence>
<dbReference type="Pfam" id="PF01343">
    <property type="entry name" value="Peptidase_S49"/>
    <property type="match status" value="1"/>
</dbReference>
<dbReference type="InterPro" id="IPR005564">
    <property type="entry name" value="Major_capsid_GpE"/>
</dbReference>
<organism evidence="4 5">
    <name type="scientific">Habropoda laboriosa</name>
    <dbReference type="NCBI Taxonomy" id="597456"/>
    <lineage>
        <taxon>Eukaryota</taxon>
        <taxon>Metazoa</taxon>
        <taxon>Ecdysozoa</taxon>
        <taxon>Arthropoda</taxon>
        <taxon>Hexapoda</taxon>
        <taxon>Insecta</taxon>
        <taxon>Pterygota</taxon>
        <taxon>Neoptera</taxon>
        <taxon>Endopterygota</taxon>
        <taxon>Hymenoptera</taxon>
        <taxon>Apocrita</taxon>
        <taxon>Aculeata</taxon>
        <taxon>Apoidea</taxon>
        <taxon>Anthophila</taxon>
        <taxon>Apidae</taxon>
        <taxon>Habropoda</taxon>
    </lineage>
</organism>
<dbReference type="Gene3D" id="3.90.226.10">
    <property type="entry name" value="2-enoyl-CoA Hydratase, Chain A, domain 1"/>
    <property type="match status" value="1"/>
</dbReference>
<dbReference type="InterPro" id="IPR009279">
    <property type="entry name" value="Portal_Mu"/>
</dbReference>
<name>A0A0L7QJ26_9HYME</name>
<reference evidence="4 5" key="1">
    <citation type="submission" date="2015-07" db="EMBL/GenBank/DDBJ databases">
        <title>The genome of Habropoda laboriosa.</title>
        <authorList>
            <person name="Pan H."/>
            <person name="Kapheim K."/>
        </authorList>
    </citation>
    <scope>NUCLEOTIDE SEQUENCE [LARGE SCALE GENOMIC DNA]</scope>
    <source>
        <strain evidence="4">0110345459</strain>
    </source>
</reference>
<feature type="domain" description="Peptidase S49" evidence="3">
    <location>
        <begin position="626"/>
        <end position="763"/>
    </location>
</feature>